<dbReference type="SUPFAM" id="SSF100910">
    <property type="entry name" value="Chemosensory protein Csp2"/>
    <property type="match status" value="1"/>
</dbReference>
<gene>
    <name evidence="2" type="primary">OfurCSP12</name>
</gene>
<dbReference type="InterPro" id="IPR036682">
    <property type="entry name" value="OS_D_A10/PebIII_sf"/>
</dbReference>
<dbReference type="InterPro" id="IPR005055">
    <property type="entry name" value="A10/PebIII"/>
</dbReference>
<keyword evidence="1" id="KW-0732">Signal</keyword>
<name>A0A1B4ZBJ6_OSTFU</name>
<dbReference type="EMBL" id="LC027713">
    <property type="protein sequence ID" value="BAV56816.1"/>
    <property type="molecule type" value="mRNA"/>
</dbReference>
<evidence type="ECO:0000256" key="1">
    <source>
        <dbReference type="SAM" id="SignalP"/>
    </source>
</evidence>
<proteinExistence type="evidence at transcript level"/>
<sequence>MKFLVVLSAVLAVALARPDSYKTDHDGLDIEGIVNNPEALAKVTACFLEKAPCTPIAAEFKSVLPDATETACSKCTAAQKHMLKLYLLKVRETAPDDLKALKTKYDPDSKHIDALIAAIKDA</sequence>
<reference evidence="2" key="1">
    <citation type="submission" date="2015-02" db="EMBL/GenBank/DDBJ databases">
        <title>Identification of odorant binding proteins and chemosensory proteins in the Asian corn borer, Ostrinia furnacalis.</title>
        <authorList>
            <person name="Yang B."/>
            <person name="Ozaki K."/>
            <person name="Ishikawa Y."/>
            <person name="Matsuo T."/>
        </authorList>
    </citation>
    <scope>NUCLEOTIDE SEQUENCE</scope>
    <source>
        <tissue evidence="2">Antennal</tissue>
    </source>
</reference>
<dbReference type="PANTHER" id="PTHR11257:SF13">
    <property type="entry name" value="GEO07322P1"/>
    <property type="match status" value="1"/>
</dbReference>
<dbReference type="AlphaFoldDB" id="A0A1B4ZBJ6"/>
<organism evidence="2">
    <name type="scientific">Ostrinia furnacalis</name>
    <name type="common">Asian corn borer</name>
    <dbReference type="NCBI Taxonomy" id="93504"/>
    <lineage>
        <taxon>Eukaryota</taxon>
        <taxon>Metazoa</taxon>
        <taxon>Ecdysozoa</taxon>
        <taxon>Arthropoda</taxon>
        <taxon>Hexapoda</taxon>
        <taxon>Insecta</taxon>
        <taxon>Pterygota</taxon>
        <taxon>Neoptera</taxon>
        <taxon>Endopterygota</taxon>
        <taxon>Lepidoptera</taxon>
        <taxon>Glossata</taxon>
        <taxon>Ditrysia</taxon>
        <taxon>Pyraloidea</taxon>
        <taxon>Crambidae</taxon>
        <taxon>Pyraustinae</taxon>
        <taxon>Ostrinia</taxon>
    </lineage>
</organism>
<accession>A0A1B4ZBJ6</accession>
<protein>
    <submittedName>
        <fullName evidence="2">Chemosensory protein 12</fullName>
    </submittedName>
</protein>
<dbReference type="PANTHER" id="PTHR11257">
    <property type="entry name" value="CHEMOSENSORY PROTEIN-RELATED"/>
    <property type="match status" value="1"/>
</dbReference>
<evidence type="ECO:0000313" key="2">
    <source>
        <dbReference type="EMBL" id="BAV56816.1"/>
    </source>
</evidence>
<feature type="chain" id="PRO_5008573788" evidence="1">
    <location>
        <begin position="17"/>
        <end position="122"/>
    </location>
</feature>
<feature type="signal peptide" evidence="1">
    <location>
        <begin position="1"/>
        <end position="16"/>
    </location>
</feature>
<dbReference type="Gene3D" id="1.10.2080.10">
    <property type="entry name" value="Insect odorant-binding protein A10/Ejaculatory bulb-specific protein 3"/>
    <property type="match status" value="1"/>
</dbReference>
<dbReference type="Pfam" id="PF03392">
    <property type="entry name" value="OS-D"/>
    <property type="match status" value="1"/>
</dbReference>